<feature type="compositionally biased region" description="Polar residues" evidence="1">
    <location>
        <begin position="43"/>
        <end position="52"/>
    </location>
</feature>
<organism evidence="2 3">
    <name type="scientific">Datura stramonium</name>
    <name type="common">Jimsonweed</name>
    <name type="synonym">Common thornapple</name>
    <dbReference type="NCBI Taxonomy" id="4076"/>
    <lineage>
        <taxon>Eukaryota</taxon>
        <taxon>Viridiplantae</taxon>
        <taxon>Streptophyta</taxon>
        <taxon>Embryophyta</taxon>
        <taxon>Tracheophyta</taxon>
        <taxon>Spermatophyta</taxon>
        <taxon>Magnoliopsida</taxon>
        <taxon>eudicotyledons</taxon>
        <taxon>Gunneridae</taxon>
        <taxon>Pentapetalae</taxon>
        <taxon>asterids</taxon>
        <taxon>lamiids</taxon>
        <taxon>Solanales</taxon>
        <taxon>Solanaceae</taxon>
        <taxon>Solanoideae</taxon>
        <taxon>Datureae</taxon>
        <taxon>Datura</taxon>
    </lineage>
</organism>
<feature type="compositionally biased region" description="Basic and acidic residues" evidence="1">
    <location>
        <begin position="58"/>
        <end position="80"/>
    </location>
</feature>
<feature type="compositionally biased region" description="Polar residues" evidence="1">
    <location>
        <begin position="138"/>
        <end position="147"/>
    </location>
</feature>
<protein>
    <submittedName>
        <fullName evidence="2">Uncharacterized protein</fullName>
    </submittedName>
</protein>
<evidence type="ECO:0000313" key="3">
    <source>
        <dbReference type="Proteomes" id="UP000823775"/>
    </source>
</evidence>
<name>A0ABS8UK09_DATST</name>
<evidence type="ECO:0000313" key="2">
    <source>
        <dbReference type="EMBL" id="MCD9558636.1"/>
    </source>
</evidence>
<accession>A0ABS8UK09</accession>
<evidence type="ECO:0000256" key="1">
    <source>
        <dbReference type="SAM" id="MobiDB-lite"/>
    </source>
</evidence>
<dbReference type="EMBL" id="JACEIK010002038">
    <property type="protein sequence ID" value="MCD9558636.1"/>
    <property type="molecule type" value="Genomic_DNA"/>
</dbReference>
<feature type="region of interest" description="Disordered" evidence="1">
    <location>
        <begin position="27"/>
        <end position="95"/>
    </location>
</feature>
<comment type="caution">
    <text evidence="2">The sequence shown here is derived from an EMBL/GenBank/DDBJ whole genome shotgun (WGS) entry which is preliminary data.</text>
</comment>
<keyword evidence="3" id="KW-1185">Reference proteome</keyword>
<proteinExistence type="predicted"/>
<dbReference type="Proteomes" id="UP000823775">
    <property type="component" value="Unassembled WGS sequence"/>
</dbReference>
<sequence>MNNIETNKQYVTPTQQKQAANIHCQGMDNALDISSSRQEETGNDNPMNIASSDQEEVTTEHTGDDLTTKEEGSLSTRVDDYAGTDEEHIDSDKKAEKLTQDFTNPNLKEVEQTFHEIIQRLNLSPRGGKTSKGKKGGHNSQSNMTRS</sequence>
<reference evidence="2 3" key="1">
    <citation type="journal article" date="2021" name="BMC Genomics">
        <title>Datura genome reveals duplications of psychoactive alkaloid biosynthetic genes and high mutation rate following tissue culture.</title>
        <authorList>
            <person name="Rajewski A."/>
            <person name="Carter-House D."/>
            <person name="Stajich J."/>
            <person name="Litt A."/>
        </authorList>
    </citation>
    <scope>NUCLEOTIDE SEQUENCE [LARGE SCALE GENOMIC DNA]</scope>
    <source>
        <strain evidence="2">AR-01</strain>
    </source>
</reference>
<feature type="region of interest" description="Disordered" evidence="1">
    <location>
        <begin position="119"/>
        <end position="147"/>
    </location>
</feature>
<gene>
    <name evidence="2" type="ORF">HAX54_016087</name>
</gene>